<accession>A0A6J6HL82</accession>
<reference evidence="3" key="1">
    <citation type="submission" date="2020-05" db="EMBL/GenBank/DDBJ databases">
        <authorList>
            <person name="Chiriac C."/>
            <person name="Salcher M."/>
            <person name="Ghai R."/>
            <person name="Kavagutti S V."/>
        </authorList>
    </citation>
    <scope>NUCLEOTIDE SEQUENCE</scope>
</reference>
<protein>
    <submittedName>
        <fullName evidence="3">Unannotated protein</fullName>
    </submittedName>
</protein>
<dbReference type="InterPro" id="IPR041049">
    <property type="entry name" value="DUF5615"/>
</dbReference>
<sequence>MRLLLDQNLSWRLVRLLSHEFPEVLHVSGLGLSQSTDLQIWQLATAQQLTIISKDSDFLNFTTQTNGFPKFIWLKMPSANTESMARVILEHRTHISEFSQSNEVRLIIPVRPPEEVATV</sequence>
<dbReference type="EMBL" id="CAEZUL010000047">
    <property type="protein sequence ID" value="CAB4598017.1"/>
    <property type="molecule type" value="Genomic_DNA"/>
</dbReference>
<organism evidence="3">
    <name type="scientific">freshwater metagenome</name>
    <dbReference type="NCBI Taxonomy" id="449393"/>
    <lineage>
        <taxon>unclassified sequences</taxon>
        <taxon>metagenomes</taxon>
        <taxon>ecological metagenomes</taxon>
    </lineage>
</organism>
<dbReference type="AlphaFoldDB" id="A0A6J6HL82"/>
<name>A0A6J6HL82_9ZZZZ</name>
<dbReference type="Pfam" id="PF18480">
    <property type="entry name" value="DUF5615"/>
    <property type="match status" value="1"/>
</dbReference>
<proteinExistence type="predicted"/>
<gene>
    <name evidence="2" type="ORF">UFOPK1808_00568</name>
    <name evidence="3" type="ORF">UFOPK1889_00456</name>
</gene>
<feature type="domain" description="DUF5615" evidence="1">
    <location>
        <begin position="1"/>
        <end position="106"/>
    </location>
</feature>
<evidence type="ECO:0000259" key="1">
    <source>
        <dbReference type="Pfam" id="PF18480"/>
    </source>
</evidence>
<dbReference type="EMBL" id="CAEZUZ010000053">
    <property type="protein sequence ID" value="CAB4613900.1"/>
    <property type="molecule type" value="Genomic_DNA"/>
</dbReference>
<evidence type="ECO:0000313" key="2">
    <source>
        <dbReference type="EMBL" id="CAB4598017.1"/>
    </source>
</evidence>
<evidence type="ECO:0000313" key="3">
    <source>
        <dbReference type="EMBL" id="CAB4613900.1"/>
    </source>
</evidence>